<evidence type="ECO:0000313" key="11">
    <source>
        <dbReference type="Proteomes" id="UP000035740"/>
    </source>
</evidence>
<dbReference type="InterPro" id="IPR018094">
    <property type="entry name" value="Thymidylate_kinase"/>
</dbReference>
<organism evidence="10 11">
    <name type="scientific">Beta vulgaris subsp. vulgaris</name>
    <name type="common">Beet</name>
    <dbReference type="NCBI Taxonomy" id="3555"/>
    <lineage>
        <taxon>Eukaryota</taxon>
        <taxon>Viridiplantae</taxon>
        <taxon>Streptophyta</taxon>
        <taxon>Embryophyta</taxon>
        <taxon>Tracheophyta</taxon>
        <taxon>Spermatophyta</taxon>
        <taxon>Magnoliopsida</taxon>
        <taxon>eudicotyledons</taxon>
        <taxon>Gunneridae</taxon>
        <taxon>Pentapetalae</taxon>
        <taxon>Caryophyllales</taxon>
        <taxon>Chenopodiaceae</taxon>
        <taxon>Betoideae</taxon>
        <taxon>Beta</taxon>
    </lineage>
</organism>
<keyword evidence="11" id="KW-1185">Reference proteome</keyword>
<keyword evidence="7" id="KW-0418">Kinase</keyword>
<protein>
    <recommendedName>
        <fullName evidence="3">dTMP kinase</fullName>
        <ecNumber evidence="3">2.7.4.9</ecNumber>
    </recommendedName>
</protein>
<accession>A0A0J8AXM6</accession>
<dbReference type="OrthoDB" id="425602at2759"/>
<dbReference type="SUPFAM" id="SSF52540">
    <property type="entry name" value="P-loop containing nucleoside triphosphate hydrolases"/>
    <property type="match status" value="1"/>
</dbReference>
<dbReference type="Gramene" id="KMS93569">
    <property type="protein sequence ID" value="KMS93569"/>
    <property type="gene ID" value="BVRB_030150"/>
</dbReference>
<dbReference type="GO" id="GO:0005739">
    <property type="term" value="C:mitochondrion"/>
    <property type="evidence" value="ECO:0007669"/>
    <property type="project" value="TreeGrafter"/>
</dbReference>
<dbReference type="GO" id="GO:0006233">
    <property type="term" value="P:dTDP biosynthetic process"/>
    <property type="evidence" value="ECO:0007669"/>
    <property type="project" value="InterPro"/>
</dbReference>
<evidence type="ECO:0000256" key="6">
    <source>
        <dbReference type="ARBA" id="ARBA00022741"/>
    </source>
</evidence>
<dbReference type="AlphaFoldDB" id="A0A0J8AXM6"/>
<dbReference type="GO" id="GO:0005634">
    <property type="term" value="C:nucleus"/>
    <property type="evidence" value="ECO:0007669"/>
    <property type="project" value="TreeGrafter"/>
</dbReference>
<dbReference type="PANTHER" id="PTHR10344">
    <property type="entry name" value="THYMIDYLATE KINASE"/>
    <property type="match status" value="1"/>
</dbReference>
<gene>
    <name evidence="10" type="ORF">BVRB_030150</name>
</gene>
<keyword evidence="5" id="KW-0545">Nucleotide biosynthesis</keyword>
<dbReference type="GO" id="GO:0004798">
    <property type="term" value="F:dTMP kinase activity"/>
    <property type="evidence" value="ECO:0007669"/>
    <property type="project" value="UniProtKB-EC"/>
</dbReference>
<dbReference type="NCBIfam" id="TIGR00041">
    <property type="entry name" value="DTMP_kinase"/>
    <property type="match status" value="1"/>
</dbReference>
<evidence type="ECO:0000256" key="4">
    <source>
        <dbReference type="ARBA" id="ARBA00022679"/>
    </source>
</evidence>
<dbReference type="PANTHER" id="PTHR10344:SF1">
    <property type="entry name" value="THYMIDYLATE KINASE"/>
    <property type="match status" value="1"/>
</dbReference>
<dbReference type="Pfam" id="PF02223">
    <property type="entry name" value="Thymidylate_kin"/>
    <property type="match status" value="1"/>
</dbReference>
<keyword evidence="8" id="KW-0067">ATP-binding</keyword>
<dbReference type="GO" id="GO:0005524">
    <property type="term" value="F:ATP binding"/>
    <property type="evidence" value="ECO:0007669"/>
    <property type="project" value="UniProtKB-KW"/>
</dbReference>
<sequence length="141" mass="15928">MVDAKVRGAFILFEGIDRCGKSTQARCLLDALRSQGLQVEIINFPNRTTPIGKIINEYLIGNTDINGQALHLMFSANRWEMKEYIESRLASGTSLIVDRYVYSGIAFSVAKVLHFVYYNFPKTRLGLDIEWCKASDIVCLT</sequence>
<feature type="domain" description="Thymidylate kinase-like" evidence="9">
    <location>
        <begin position="13"/>
        <end position="117"/>
    </location>
</feature>
<comment type="similarity">
    <text evidence="2">Belongs to the thymidylate kinase family.</text>
</comment>
<evidence type="ECO:0000256" key="7">
    <source>
        <dbReference type="ARBA" id="ARBA00022777"/>
    </source>
</evidence>
<dbReference type="Gene3D" id="3.40.50.300">
    <property type="entry name" value="P-loop containing nucleotide triphosphate hydrolases"/>
    <property type="match status" value="1"/>
</dbReference>
<proteinExistence type="inferred from homology"/>
<reference evidence="10 11" key="1">
    <citation type="journal article" date="2014" name="Nature">
        <title>The genome of the recently domesticated crop plant sugar beet (Beta vulgaris).</title>
        <authorList>
            <person name="Dohm J.C."/>
            <person name="Minoche A.E."/>
            <person name="Holtgrawe D."/>
            <person name="Capella-Gutierrez S."/>
            <person name="Zakrzewski F."/>
            <person name="Tafer H."/>
            <person name="Rupp O."/>
            <person name="Sorensen T.R."/>
            <person name="Stracke R."/>
            <person name="Reinhardt R."/>
            <person name="Goesmann A."/>
            <person name="Kraft T."/>
            <person name="Schulz B."/>
            <person name="Stadler P.F."/>
            <person name="Schmidt T."/>
            <person name="Gabaldon T."/>
            <person name="Lehrach H."/>
            <person name="Weisshaar B."/>
            <person name="Himmelbauer H."/>
        </authorList>
    </citation>
    <scope>NUCLEOTIDE SEQUENCE [LARGE SCALE GENOMIC DNA]</scope>
    <source>
        <tissue evidence="10">Taproot</tissue>
    </source>
</reference>
<evidence type="ECO:0000256" key="3">
    <source>
        <dbReference type="ARBA" id="ARBA00012980"/>
    </source>
</evidence>
<dbReference type="GO" id="GO:0005829">
    <property type="term" value="C:cytosol"/>
    <property type="evidence" value="ECO:0007669"/>
    <property type="project" value="TreeGrafter"/>
</dbReference>
<dbReference type="GO" id="GO:0006235">
    <property type="term" value="P:dTTP biosynthetic process"/>
    <property type="evidence" value="ECO:0007669"/>
    <property type="project" value="TreeGrafter"/>
</dbReference>
<keyword evidence="4" id="KW-0808">Transferase</keyword>
<dbReference type="InterPro" id="IPR039430">
    <property type="entry name" value="Thymidylate_kin-like_dom"/>
</dbReference>
<comment type="pathway">
    <text evidence="1">Pyrimidine metabolism; dTTP biosynthesis.</text>
</comment>
<keyword evidence="6" id="KW-0547">Nucleotide-binding</keyword>
<evidence type="ECO:0000259" key="9">
    <source>
        <dbReference type="Pfam" id="PF02223"/>
    </source>
</evidence>
<dbReference type="OMA" id="WEMKEYI"/>
<dbReference type="PROSITE" id="PS01331">
    <property type="entry name" value="THYMIDYLATE_KINASE"/>
    <property type="match status" value="1"/>
</dbReference>
<dbReference type="GO" id="GO:0004550">
    <property type="term" value="F:nucleoside diphosphate kinase activity"/>
    <property type="evidence" value="ECO:0007669"/>
    <property type="project" value="TreeGrafter"/>
</dbReference>
<evidence type="ECO:0000256" key="2">
    <source>
        <dbReference type="ARBA" id="ARBA00009776"/>
    </source>
</evidence>
<dbReference type="Proteomes" id="UP000035740">
    <property type="component" value="Unassembled WGS sequence"/>
</dbReference>
<dbReference type="EMBL" id="KQ101215">
    <property type="protein sequence ID" value="KMS93569.1"/>
    <property type="molecule type" value="Genomic_DNA"/>
</dbReference>
<evidence type="ECO:0000256" key="5">
    <source>
        <dbReference type="ARBA" id="ARBA00022727"/>
    </source>
</evidence>
<dbReference type="InterPro" id="IPR018095">
    <property type="entry name" value="Thymidylate_kin_CS"/>
</dbReference>
<dbReference type="InterPro" id="IPR027417">
    <property type="entry name" value="P-loop_NTPase"/>
</dbReference>
<dbReference type="GO" id="GO:0006227">
    <property type="term" value="P:dUDP biosynthetic process"/>
    <property type="evidence" value="ECO:0007669"/>
    <property type="project" value="TreeGrafter"/>
</dbReference>
<evidence type="ECO:0000313" key="10">
    <source>
        <dbReference type="EMBL" id="KMS93569.1"/>
    </source>
</evidence>
<evidence type="ECO:0000256" key="1">
    <source>
        <dbReference type="ARBA" id="ARBA00004992"/>
    </source>
</evidence>
<dbReference type="EC" id="2.7.4.9" evidence="3"/>
<name>A0A0J8AXM6_BETVV</name>
<evidence type="ECO:0000256" key="8">
    <source>
        <dbReference type="ARBA" id="ARBA00022840"/>
    </source>
</evidence>